<dbReference type="Pfam" id="PF00486">
    <property type="entry name" value="Trans_reg_C"/>
    <property type="match status" value="1"/>
</dbReference>
<accession>A0ABD5EFH1</accession>
<dbReference type="GO" id="GO:0000160">
    <property type="term" value="P:phosphorelay signal transduction system"/>
    <property type="evidence" value="ECO:0007669"/>
    <property type="project" value="UniProtKB-KW"/>
</dbReference>
<evidence type="ECO:0000313" key="7">
    <source>
        <dbReference type="EMBL" id="MDT0433376.1"/>
    </source>
</evidence>
<dbReference type="InterPro" id="IPR005158">
    <property type="entry name" value="BTAD"/>
</dbReference>
<name>A0ABD5EFH1_9ACTN</name>
<sequence>MQFRVLGSLEVWATEERLVRVPEVKVRALLANLLAHPGRVVAAERLIEALWGGSTLPTNPLGALQAKVSQLRRVLEDAEPGGRELIVRQAPGYVLTAPAVSVDSGRFQALVSDATALQDPRAKAAALGDALSLWRGHAFADFVDAPFVRAAADSLEEQRLTAIEEHAEARLELGEHSTLIAELTALVAAHPLRERLRAAQMRSLYRVGRSSEALGSYAELRRRLDHELGLSPGPAIEALQQAILRQDPALQDTTGTTPPSLGTRSRTNLPARLGSLVGRDEAVAELRHLVSEERLVTLTGPGGVGKTRLAAATARRLDDAFPDGVWLVEFAGLSSATGLTSLAEHVMAVMGIRGDSDPAPVAADGAGGAVQHLVTALTTRRLLLVLDNCEHLVDAVAELVTRLLDAAPELHLVATSQERLHLPGETVWPVPPLGLPLPDSDPATLRGCSAVQLFAARARSVDPGFVLDDSTAPVVAAICRRLDGLPLALELAATRVRSLGLRDILDRLDDRFRVLTRGYRGAPARQQTLQAAIDWSWSLLSGQEQDLLRSLAVHAEGCTLEAVEHLNADPAGDEEVLDVLTRLVDRSLVITHWPRYRLLESVAAYAQRKTHELGESAELALRHLRYYTELAELARPHLHGHNQRRWLQRLDAESANFQHALDEAERIGAASWALRLANALSWYWFLRGRLGEGTRAMRLALAVPGLAPEADRAEARAWHTGFAMLIGEHRPGAAPSSDGSPAGPAGERAHPKAGERTVGRARAEWFLGFAEWSLGALTAGERRMKGALTDFRVLRDVWGVAAALSTLAALAMARGNLEGMRGNALEARTHFIALGDAWGQLKATEVLSVLAEINADYDEAARLHSEGLRIAESLELWSEVSRKLSGLGRIALLTDRLTEADELHSRALRLAVEQGNRPVEQFAELGLALAARRRGRLDVAEGHLRPWLEWNRCHHALTGLALVLAELGFVAEQRGDATAALRLHQDCLATARATGDARAVALALEGLAGAHSLAGHHVRAARLLGTAAHTREECEAPLPPAERGDVERVFARVRAALGAEGVRAALAEGAARDHETAADEEESHAGQALPRARPPGPRA</sequence>
<reference evidence="8" key="1">
    <citation type="submission" date="2023-07" db="EMBL/GenBank/DDBJ databases">
        <title>30 novel species of actinomycetes from the DSMZ collection.</title>
        <authorList>
            <person name="Nouioui I."/>
        </authorList>
    </citation>
    <scope>NUCLEOTIDE SEQUENCE [LARGE SCALE GENOMIC DNA]</scope>
    <source>
        <strain evidence="8">DSM 41981</strain>
    </source>
</reference>
<dbReference type="InterPro" id="IPR011990">
    <property type="entry name" value="TPR-like_helical_dom_sf"/>
</dbReference>
<dbReference type="Proteomes" id="UP001183535">
    <property type="component" value="Unassembled WGS sequence"/>
</dbReference>
<evidence type="ECO:0000256" key="3">
    <source>
        <dbReference type="ARBA" id="ARBA00023125"/>
    </source>
</evidence>
<protein>
    <submittedName>
        <fullName evidence="7">BTAD domain-containing putative transcriptional regulator</fullName>
    </submittedName>
</protein>
<dbReference type="SUPFAM" id="SSF46894">
    <property type="entry name" value="C-terminal effector domain of the bipartite response regulators"/>
    <property type="match status" value="1"/>
</dbReference>
<dbReference type="InterPro" id="IPR027417">
    <property type="entry name" value="P-loop_NTPase"/>
</dbReference>
<comment type="caution">
    <text evidence="7">The sequence shown here is derived from an EMBL/GenBank/DDBJ whole genome shotgun (WGS) entry which is preliminary data.</text>
</comment>
<dbReference type="PANTHER" id="PTHR47691">
    <property type="entry name" value="REGULATOR-RELATED"/>
    <property type="match status" value="1"/>
</dbReference>
<keyword evidence="2" id="KW-0902">Two-component regulatory system</keyword>
<dbReference type="SMART" id="SM01043">
    <property type="entry name" value="BTAD"/>
    <property type="match status" value="1"/>
</dbReference>
<dbReference type="InterPro" id="IPR036388">
    <property type="entry name" value="WH-like_DNA-bd_sf"/>
</dbReference>
<evidence type="ECO:0000256" key="4">
    <source>
        <dbReference type="PROSITE-ProRule" id="PRU01091"/>
    </source>
</evidence>
<dbReference type="Pfam" id="PF03704">
    <property type="entry name" value="BTAD"/>
    <property type="match status" value="1"/>
</dbReference>
<feature type="DNA-binding region" description="OmpR/PhoB-type" evidence="4">
    <location>
        <begin position="1"/>
        <end position="97"/>
    </location>
</feature>
<dbReference type="SUPFAM" id="SSF48452">
    <property type="entry name" value="TPR-like"/>
    <property type="match status" value="2"/>
</dbReference>
<dbReference type="InterPro" id="IPR041664">
    <property type="entry name" value="AAA_16"/>
</dbReference>
<dbReference type="CDD" id="cd15831">
    <property type="entry name" value="BTAD"/>
    <property type="match status" value="1"/>
</dbReference>
<dbReference type="PRINTS" id="PR00364">
    <property type="entry name" value="DISEASERSIST"/>
</dbReference>
<feature type="domain" description="OmpR/PhoB-type" evidence="6">
    <location>
        <begin position="1"/>
        <end position="97"/>
    </location>
</feature>
<evidence type="ECO:0000259" key="6">
    <source>
        <dbReference type="PROSITE" id="PS51755"/>
    </source>
</evidence>
<dbReference type="AlphaFoldDB" id="A0ABD5EFH1"/>
<evidence type="ECO:0000313" key="8">
    <source>
        <dbReference type="Proteomes" id="UP001183535"/>
    </source>
</evidence>
<comment type="similarity">
    <text evidence="1">Belongs to the AfsR/DnrI/RedD regulatory family.</text>
</comment>
<feature type="region of interest" description="Disordered" evidence="5">
    <location>
        <begin position="729"/>
        <end position="756"/>
    </location>
</feature>
<evidence type="ECO:0000256" key="2">
    <source>
        <dbReference type="ARBA" id="ARBA00023012"/>
    </source>
</evidence>
<feature type="region of interest" description="Disordered" evidence="5">
    <location>
        <begin position="1067"/>
        <end position="1099"/>
    </location>
</feature>
<dbReference type="InterPro" id="IPR058852">
    <property type="entry name" value="HTH_77"/>
</dbReference>
<dbReference type="Pfam" id="PF25872">
    <property type="entry name" value="HTH_77"/>
    <property type="match status" value="1"/>
</dbReference>
<dbReference type="InterPro" id="IPR016032">
    <property type="entry name" value="Sig_transdc_resp-reg_C-effctor"/>
</dbReference>
<dbReference type="GO" id="GO:0003677">
    <property type="term" value="F:DNA binding"/>
    <property type="evidence" value="ECO:0007669"/>
    <property type="project" value="UniProtKB-UniRule"/>
</dbReference>
<proteinExistence type="inferred from homology"/>
<dbReference type="InterPro" id="IPR001867">
    <property type="entry name" value="OmpR/PhoB-type_DNA-bd"/>
</dbReference>
<dbReference type="SUPFAM" id="SSF52540">
    <property type="entry name" value="P-loop containing nucleoside triphosphate hydrolases"/>
    <property type="match status" value="1"/>
</dbReference>
<dbReference type="Gene3D" id="3.40.50.300">
    <property type="entry name" value="P-loop containing nucleotide triphosphate hydrolases"/>
    <property type="match status" value="1"/>
</dbReference>
<dbReference type="Pfam" id="PF13191">
    <property type="entry name" value="AAA_16"/>
    <property type="match status" value="1"/>
</dbReference>
<dbReference type="Gene3D" id="1.10.10.10">
    <property type="entry name" value="Winged helix-like DNA-binding domain superfamily/Winged helix DNA-binding domain"/>
    <property type="match status" value="1"/>
</dbReference>
<dbReference type="PANTHER" id="PTHR47691:SF3">
    <property type="entry name" value="HTH-TYPE TRANSCRIPTIONAL REGULATOR RV0890C-RELATED"/>
    <property type="match status" value="1"/>
</dbReference>
<evidence type="ECO:0000256" key="1">
    <source>
        <dbReference type="ARBA" id="ARBA00005820"/>
    </source>
</evidence>
<keyword evidence="3 4" id="KW-0238">DNA-binding</keyword>
<evidence type="ECO:0000256" key="5">
    <source>
        <dbReference type="SAM" id="MobiDB-lite"/>
    </source>
</evidence>
<feature type="compositionally biased region" description="Basic and acidic residues" evidence="5">
    <location>
        <begin position="747"/>
        <end position="756"/>
    </location>
</feature>
<organism evidence="7 8">
    <name type="scientific">Streptomyces doudnae</name>
    <dbReference type="NCBI Taxonomy" id="3075536"/>
    <lineage>
        <taxon>Bacteria</taxon>
        <taxon>Bacillati</taxon>
        <taxon>Actinomycetota</taxon>
        <taxon>Actinomycetes</taxon>
        <taxon>Kitasatosporales</taxon>
        <taxon>Streptomycetaceae</taxon>
        <taxon>Streptomyces</taxon>
    </lineage>
</organism>
<dbReference type="EMBL" id="JAVRES010000001">
    <property type="protein sequence ID" value="MDT0433376.1"/>
    <property type="molecule type" value="Genomic_DNA"/>
</dbReference>
<gene>
    <name evidence="7" type="ORF">RM877_01645</name>
</gene>
<dbReference type="SMART" id="SM00862">
    <property type="entry name" value="Trans_reg_C"/>
    <property type="match status" value="2"/>
</dbReference>
<dbReference type="Gene3D" id="1.25.40.10">
    <property type="entry name" value="Tetratricopeptide repeat domain"/>
    <property type="match status" value="2"/>
</dbReference>
<keyword evidence="8" id="KW-1185">Reference proteome</keyword>
<dbReference type="PROSITE" id="PS51755">
    <property type="entry name" value="OMPR_PHOB"/>
    <property type="match status" value="1"/>
</dbReference>
<dbReference type="RefSeq" id="WP_093826328.1">
    <property type="nucleotide sequence ID" value="NZ_JAVRES010000001.1"/>
</dbReference>